<keyword evidence="3 9" id="KW-0813">Transport</keyword>
<dbReference type="SUPFAM" id="SSF161098">
    <property type="entry name" value="MetI-like"/>
    <property type="match status" value="1"/>
</dbReference>
<sequence>MQVTFRQFNLLKILSFLFPLILIIPLLYILFYGYGPFYVKSIAFSKIVISSIELSIFSASVAIGIIILLFSPLAYYLARHRNPVLETFVDIPASVPHPLVGIALVFMDSPLTPFGKFLLSHGINFYYTYLGIIYALIIVSSPIYIRSMQNYYEGIPKSYEEFAKGLGASETRIFFRIMLPLSVKGIISAGLTSIARSISEFGSIFIIAPYVTGWIFNGDCVASVYIYNEYQSYFDASITAAATLLVFSFALIIAVRIANYFLK</sequence>
<feature type="transmembrane region" description="Helical" evidence="9">
    <location>
        <begin position="126"/>
        <end position="145"/>
    </location>
</feature>
<comment type="similarity">
    <text evidence="2 9">Belongs to the binding-protein-dependent transport system permease family.</text>
</comment>
<evidence type="ECO:0000256" key="5">
    <source>
        <dbReference type="ARBA" id="ARBA00022505"/>
    </source>
</evidence>
<dbReference type="InterPro" id="IPR035906">
    <property type="entry name" value="MetI-like_sf"/>
</dbReference>
<keyword evidence="8 9" id="KW-0472">Membrane</keyword>
<feature type="domain" description="ABC transmembrane type-1" evidence="10">
    <location>
        <begin position="52"/>
        <end position="257"/>
    </location>
</feature>
<dbReference type="PANTHER" id="PTHR30183:SF3">
    <property type="entry name" value="MOLYBDENUM TRANSPORT SYSTEM PERMEASE PROTEIN MODB"/>
    <property type="match status" value="1"/>
</dbReference>
<dbReference type="PANTHER" id="PTHR30183">
    <property type="entry name" value="MOLYBDENUM TRANSPORT SYSTEM PERMEASE PROTEIN MODB"/>
    <property type="match status" value="1"/>
</dbReference>
<keyword evidence="5" id="KW-0500">Molybdenum</keyword>
<accession>A0A1W6K1X9</accession>
<organism evidence="11 12">
    <name type="scientific">Acidianus manzaensis</name>
    <dbReference type="NCBI Taxonomy" id="282676"/>
    <lineage>
        <taxon>Archaea</taxon>
        <taxon>Thermoproteota</taxon>
        <taxon>Thermoprotei</taxon>
        <taxon>Sulfolobales</taxon>
        <taxon>Sulfolobaceae</taxon>
        <taxon>Acidianus</taxon>
    </lineage>
</organism>
<protein>
    <submittedName>
        <fullName evidence="11">Sulfate ABC transporter permease</fullName>
    </submittedName>
</protein>
<dbReference type="EMBL" id="CP020477">
    <property type="protein sequence ID" value="ARM76444.1"/>
    <property type="molecule type" value="Genomic_DNA"/>
</dbReference>
<evidence type="ECO:0000256" key="1">
    <source>
        <dbReference type="ARBA" id="ARBA00004651"/>
    </source>
</evidence>
<feature type="transmembrane region" description="Helical" evidence="9">
    <location>
        <begin position="204"/>
        <end position="226"/>
    </location>
</feature>
<keyword evidence="7 9" id="KW-1133">Transmembrane helix</keyword>
<name>A0A1W6K1X9_9CREN</name>
<dbReference type="STRING" id="282676.B6F84_10715"/>
<dbReference type="InterPro" id="IPR000515">
    <property type="entry name" value="MetI-like"/>
</dbReference>
<dbReference type="Proteomes" id="UP000193404">
    <property type="component" value="Chromosome"/>
</dbReference>
<dbReference type="Pfam" id="PF00528">
    <property type="entry name" value="BPD_transp_1"/>
    <property type="match status" value="1"/>
</dbReference>
<evidence type="ECO:0000259" key="10">
    <source>
        <dbReference type="PROSITE" id="PS50928"/>
    </source>
</evidence>
<evidence type="ECO:0000256" key="2">
    <source>
        <dbReference type="ARBA" id="ARBA00009306"/>
    </source>
</evidence>
<gene>
    <name evidence="11" type="ORF">B6F84_10715</name>
</gene>
<dbReference type="KEGG" id="aman:B6F84_10715"/>
<evidence type="ECO:0000256" key="6">
    <source>
        <dbReference type="ARBA" id="ARBA00022692"/>
    </source>
</evidence>
<evidence type="ECO:0000256" key="9">
    <source>
        <dbReference type="RuleBase" id="RU363032"/>
    </source>
</evidence>
<evidence type="ECO:0000256" key="7">
    <source>
        <dbReference type="ARBA" id="ARBA00022989"/>
    </source>
</evidence>
<feature type="transmembrane region" description="Helical" evidence="9">
    <location>
        <begin position="13"/>
        <end position="34"/>
    </location>
</feature>
<dbReference type="Gene3D" id="1.10.3720.10">
    <property type="entry name" value="MetI-like"/>
    <property type="match status" value="1"/>
</dbReference>
<dbReference type="CDD" id="cd06261">
    <property type="entry name" value="TM_PBP2"/>
    <property type="match status" value="1"/>
</dbReference>
<dbReference type="RefSeq" id="WP_148692232.1">
    <property type="nucleotide sequence ID" value="NZ_CP020477.1"/>
</dbReference>
<keyword evidence="6 9" id="KW-0812">Transmembrane</keyword>
<evidence type="ECO:0000313" key="11">
    <source>
        <dbReference type="EMBL" id="ARM76444.1"/>
    </source>
</evidence>
<evidence type="ECO:0000256" key="4">
    <source>
        <dbReference type="ARBA" id="ARBA00022475"/>
    </source>
</evidence>
<feature type="transmembrane region" description="Helical" evidence="9">
    <location>
        <begin position="54"/>
        <end position="78"/>
    </location>
</feature>
<keyword evidence="12" id="KW-1185">Reference proteome</keyword>
<keyword evidence="4" id="KW-1003">Cell membrane</keyword>
<dbReference type="GO" id="GO:0005886">
    <property type="term" value="C:plasma membrane"/>
    <property type="evidence" value="ECO:0007669"/>
    <property type="project" value="UniProtKB-SubCell"/>
</dbReference>
<dbReference type="OrthoDB" id="11163at2157"/>
<comment type="subcellular location">
    <subcellularLocation>
        <location evidence="1 9">Cell membrane</location>
        <topology evidence="1 9">Multi-pass membrane protein</topology>
    </subcellularLocation>
</comment>
<feature type="transmembrane region" description="Helical" evidence="9">
    <location>
        <begin position="238"/>
        <end position="262"/>
    </location>
</feature>
<dbReference type="AlphaFoldDB" id="A0A1W6K1X9"/>
<feature type="transmembrane region" description="Helical" evidence="9">
    <location>
        <begin position="173"/>
        <end position="192"/>
    </location>
</feature>
<dbReference type="PROSITE" id="PS50928">
    <property type="entry name" value="ABC_TM1"/>
    <property type="match status" value="1"/>
</dbReference>
<evidence type="ECO:0000256" key="3">
    <source>
        <dbReference type="ARBA" id="ARBA00022448"/>
    </source>
</evidence>
<proteinExistence type="inferred from homology"/>
<evidence type="ECO:0000256" key="8">
    <source>
        <dbReference type="ARBA" id="ARBA00023136"/>
    </source>
</evidence>
<dbReference type="GO" id="GO:0055085">
    <property type="term" value="P:transmembrane transport"/>
    <property type="evidence" value="ECO:0007669"/>
    <property type="project" value="InterPro"/>
</dbReference>
<dbReference type="GeneID" id="41591402"/>
<evidence type="ECO:0000313" key="12">
    <source>
        <dbReference type="Proteomes" id="UP000193404"/>
    </source>
</evidence>
<reference evidence="11 12" key="1">
    <citation type="submission" date="2017-03" db="EMBL/GenBank/DDBJ databases">
        <title>Sulfur activation and transportation mechanism of thermophilic Archaea Acidianus manzaensis YN-25.</title>
        <authorList>
            <person name="Ma Y."/>
            <person name="Yang Y."/>
            <person name="Xia J."/>
        </authorList>
    </citation>
    <scope>NUCLEOTIDE SEQUENCE [LARGE SCALE GENOMIC DNA]</scope>
    <source>
        <strain evidence="11 12">YN-25</strain>
    </source>
</reference>